<comment type="caution">
    <text evidence="1">The sequence shown here is derived from an EMBL/GenBank/DDBJ whole genome shotgun (WGS) entry which is preliminary data.</text>
</comment>
<gene>
    <name evidence="1" type="ORF">LEP1GSC059_1914</name>
</gene>
<dbReference type="AlphaFoldDB" id="T0FIS3"/>
<dbReference type="EMBL" id="AKWY02000034">
    <property type="protein sequence ID" value="EQA69969.1"/>
    <property type="molecule type" value="Genomic_DNA"/>
</dbReference>
<sequence length="38" mass="4443">MNLKIKSVENTTTFLKKVSFALILFGERKIRRGFSIKK</sequence>
<organism evidence="1 2">
    <name type="scientific">Leptospira noguchii serovar Panama str. CZ214</name>
    <dbReference type="NCBI Taxonomy" id="1001595"/>
    <lineage>
        <taxon>Bacteria</taxon>
        <taxon>Pseudomonadati</taxon>
        <taxon>Spirochaetota</taxon>
        <taxon>Spirochaetia</taxon>
        <taxon>Leptospirales</taxon>
        <taxon>Leptospiraceae</taxon>
        <taxon>Leptospira</taxon>
    </lineage>
</organism>
<reference evidence="1 2" key="1">
    <citation type="submission" date="2013-05" db="EMBL/GenBank/DDBJ databases">
        <authorList>
            <person name="Harkins D.M."/>
            <person name="Durkin A.S."/>
            <person name="Brinkac L.M."/>
            <person name="Haft D.H."/>
            <person name="Selengut J.D."/>
            <person name="Sanka R."/>
            <person name="DePew J."/>
            <person name="Purushe J."/>
            <person name="Hartskeerl R.A."/>
            <person name="Ahmed A."/>
            <person name="van der Linden H."/>
            <person name="Goris M.G.A."/>
            <person name="Vinetz J.M."/>
            <person name="Sutton G.G."/>
            <person name="Nierman W.C."/>
            <person name="Fouts D.E."/>
        </authorList>
    </citation>
    <scope>NUCLEOTIDE SEQUENCE [LARGE SCALE GENOMIC DNA]</scope>
    <source>
        <strain evidence="1 2">CZ214</strain>
    </source>
</reference>
<evidence type="ECO:0000313" key="2">
    <source>
        <dbReference type="Proteomes" id="UP000015442"/>
    </source>
</evidence>
<protein>
    <submittedName>
        <fullName evidence="1">Uncharacterized protein</fullName>
    </submittedName>
</protein>
<evidence type="ECO:0000313" key="1">
    <source>
        <dbReference type="EMBL" id="EQA69969.1"/>
    </source>
</evidence>
<accession>T0FIS3</accession>
<dbReference type="Proteomes" id="UP000015442">
    <property type="component" value="Unassembled WGS sequence"/>
</dbReference>
<proteinExistence type="predicted"/>
<name>T0FIS3_9LEPT</name>